<evidence type="ECO:0000256" key="6">
    <source>
        <dbReference type="ARBA" id="ARBA00069022"/>
    </source>
</evidence>
<dbReference type="InParanoid" id="A0A3P7F8A3"/>
<feature type="compositionally biased region" description="Basic and acidic residues" evidence="8">
    <location>
        <begin position="855"/>
        <end position="866"/>
    </location>
</feature>
<evidence type="ECO:0000256" key="1">
    <source>
        <dbReference type="ARBA" id="ARBA00004123"/>
    </source>
</evidence>
<protein>
    <recommendedName>
        <fullName evidence="6">Guanine nucleotide-binding protein-like 3 homolog</fullName>
    </recommendedName>
</protein>
<dbReference type="PANTHER" id="PTHR11089:SF30">
    <property type="entry name" value="GUANINE NUCLEOTIDE-BINDING PROTEIN-LIKE 3 HOMOLOG"/>
    <property type="match status" value="1"/>
</dbReference>
<name>A0A3P7F8A3_WUCBA</name>
<feature type="coiled-coil region" evidence="7">
    <location>
        <begin position="122"/>
        <end position="149"/>
    </location>
</feature>
<feature type="region of interest" description="Disordered" evidence="8">
    <location>
        <begin position="791"/>
        <end position="832"/>
    </location>
</feature>
<feature type="region of interest" description="Disordered" evidence="8">
    <location>
        <begin position="847"/>
        <end position="866"/>
    </location>
</feature>
<dbReference type="InterPro" id="IPR030378">
    <property type="entry name" value="G_CP_dom"/>
</dbReference>
<evidence type="ECO:0000256" key="7">
    <source>
        <dbReference type="SAM" id="Coils"/>
    </source>
</evidence>
<evidence type="ECO:0000256" key="4">
    <source>
        <dbReference type="ARBA" id="ARBA00023134"/>
    </source>
</evidence>
<dbReference type="Pfam" id="PF01926">
    <property type="entry name" value="MMR_HSR1"/>
    <property type="match status" value="1"/>
</dbReference>
<dbReference type="FunFam" id="1.10.1580.10:FF:000002">
    <property type="entry name" value="Guanine nucleotide-binding protein-like 3 (nucleolar)-like"/>
    <property type="match status" value="1"/>
</dbReference>
<dbReference type="EMBL" id="UYWW01000064">
    <property type="protein sequence ID" value="VDM07088.1"/>
    <property type="molecule type" value="Genomic_DNA"/>
</dbReference>
<dbReference type="Gene3D" id="3.40.50.300">
    <property type="entry name" value="P-loop containing nucleotide triphosphate hydrolases"/>
    <property type="match status" value="1"/>
</dbReference>
<dbReference type="Gene3D" id="1.10.1580.10">
    <property type="match status" value="1"/>
</dbReference>
<evidence type="ECO:0000256" key="3">
    <source>
        <dbReference type="ARBA" id="ARBA00023054"/>
    </source>
</evidence>
<dbReference type="Pfam" id="PF08701">
    <property type="entry name" value="GN3L_Grn1"/>
    <property type="match status" value="1"/>
</dbReference>
<evidence type="ECO:0000256" key="5">
    <source>
        <dbReference type="ARBA" id="ARBA00023242"/>
    </source>
</evidence>
<evidence type="ECO:0000256" key="2">
    <source>
        <dbReference type="ARBA" id="ARBA00022741"/>
    </source>
</evidence>
<dbReference type="FunFam" id="3.40.50.300:FF:000493">
    <property type="entry name" value="Guanine nucleotide-binding protein-like 3-like protein"/>
    <property type="match status" value="1"/>
</dbReference>
<dbReference type="GO" id="GO:0005730">
    <property type="term" value="C:nucleolus"/>
    <property type="evidence" value="ECO:0007669"/>
    <property type="project" value="TreeGrafter"/>
</dbReference>
<dbReference type="InterPro" id="IPR006073">
    <property type="entry name" value="GTP-bd"/>
</dbReference>
<reference evidence="10 11" key="1">
    <citation type="submission" date="2018-11" db="EMBL/GenBank/DDBJ databases">
        <authorList>
            <consortium name="Pathogen Informatics"/>
        </authorList>
    </citation>
    <scope>NUCLEOTIDE SEQUENCE [LARGE SCALE GENOMIC DNA]</scope>
</reference>
<evidence type="ECO:0000313" key="10">
    <source>
        <dbReference type="EMBL" id="VDM07088.1"/>
    </source>
</evidence>
<dbReference type="AlphaFoldDB" id="A0A3P7F8A3"/>
<dbReference type="PROSITE" id="PS51721">
    <property type="entry name" value="G_CP"/>
    <property type="match status" value="1"/>
</dbReference>
<dbReference type="InterPro" id="IPR050755">
    <property type="entry name" value="TRAFAC_YlqF/YawG_RiboMat"/>
</dbReference>
<feature type="region of interest" description="Disordered" evidence="8">
    <location>
        <begin position="31"/>
        <end position="51"/>
    </location>
</feature>
<sequence length="1205" mass="138071">MAKYCLKKPSKRQTCAKRYKIAKKVREHNRKLKKEAKKDKAKMWKAKNKPINVPNKCPFKEEILIQAEKERERIEYEKCEKKKAKKQKQPDVARVGTKRKCISDSLQTLALKATEQEEEISQRSDNQNMRNLEEIREKIQKQYANEVRKTVESADVIIEVLDARDPLGSRSRNVEESVLNAGKRLVLLLNKIDLVPKGNVKKWLAYLRQQLPTIAFKASTQEQNRNLGRFNSSNLHFETSKCVGADLVMKLLLNYCRNKDIKTSIRVGVVGYPNVGKSSFINSLKRKRVCDVGAIPGITRQVQEIDLDKHIRLLDSPGVILEPKGRLDSSEIALKNAVRVESLADPVAPVQAILRRCSRDSLILHYEIPEFKTCDEFLAYIARKGGRLKKGGCPDLNAAARKVLMDWNRGRLRYFTEPPETMVDQNPNLCSVELLSEMSKEFDLETLDDEQKALVEGLPTTSAMKVAVKCHLAATTEKEEGNNGARMEVENIPGDTLIYCEEKKNIRDDIVMNENRLLDSFGIDGNSQINRAIKLAVKKHKKKKKKLHKHTEEIINTMTSTSLTDKQEDYDFDNAHSLWRLCFISSKKSNGHALSYSDGMRTLLLLQICYTICSIFEIFLFHGMLNLEKYLTGMKWIIVYTELVIKEEWCRDQGGNETKCYISFSVVEMVKKLPEKSAKRPVRQSHRNRIVNTRLGTPPKILLDMLKDHSSSMVEKSLPAVVHVERIKNVSQKAARTSSKQIVKSQNIVTQLSDARPHRRHSPKKRYATPFDEMLEAEHFPKNVSNETLEETAAFPSNESRKLGAPRDSKNEKIHASRKTSDNTSLKIRHSSRTRIPNSRFGYLLPGFLGQSSGNRKERDSMERNDNRKTNTLLLMSEEEKVVAHSPEIACNKSDTTTIPRHSERQRIPSKRLSLPDVYSVIRTQKKSTKARPKAEEAYVKVQKCKNFSKKSASILKTQLSVKATSKNLSVSSITSNRQVHSSLEVPSILYPYRPARCQALCVEASSSMTKDYVSKKDVEELLSEINKALGRVTDKDYSELREKIAHHLNSLYRENCRFRQALHQLRSELESLSNNSTVNRYNMLIKQNGELREQKVLADIKCEAQMEEVRKLLERIRMLEVRNKSLEDFRNRLVEQKKQRHLNGKTKYSHTDCVNDLSKTKAQDLTDAELDSLILNEIDGKIVKGDKSNDNEIEWGNDSWMLHC</sequence>
<keyword evidence="2" id="KW-0547">Nucleotide-binding</keyword>
<feature type="compositionally biased region" description="Basic and acidic residues" evidence="8">
    <location>
        <begin position="799"/>
        <end position="821"/>
    </location>
</feature>
<accession>A0A3P7F8A3</accession>
<keyword evidence="3 7" id="KW-0175">Coiled coil</keyword>
<dbReference type="OrthoDB" id="444945at2759"/>
<dbReference type="PANTHER" id="PTHR11089">
    <property type="entry name" value="GTP-BINDING PROTEIN-RELATED"/>
    <property type="match status" value="1"/>
</dbReference>
<evidence type="ECO:0000259" key="9">
    <source>
        <dbReference type="PROSITE" id="PS51721"/>
    </source>
</evidence>
<organism evidence="10 11">
    <name type="scientific">Wuchereria bancrofti</name>
    <dbReference type="NCBI Taxonomy" id="6293"/>
    <lineage>
        <taxon>Eukaryota</taxon>
        <taxon>Metazoa</taxon>
        <taxon>Ecdysozoa</taxon>
        <taxon>Nematoda</taxon>
        <taxon>Chromadorea</taxon>
        <taxon>Rhabditida</taxon>
        <taxon>Spirurina</taxon>
        <taxon>Spiruromorpha</taxon>
        <taxon>Filarioidea</taxon>
        <taxon>Onchocercidae</taxon>
        <taxon>Wuchereria</taxon>
    </lineage>
</organism>
<evidence type="ECO:0000313" key="11">
    <source>
        <dbReference type="Proteomes" id="UP000270924"/>
    </source>
</evidence>
<dbReference type="InterPro" id="IPR027417">
    <property type="entry name" value="P-loop_NTPase"/>
</dbReference>
<keyword evidence="11" id="KW-1185">Reference proteome</keyword>
<dbReference type="InterPro" id="IPR023179">
    <property type="entry name" value="GTP-bd_ortho_bundle_sf"/>
</dbReference>
<proteinExistence type="predicted"/>
<dbReference type="CDD" id="cd04178">
    <property type="entry name" value="Nucleostemin_like"/>
    <property type="match status" value="1"/>
</dbReference>
<evidence type="ECO:0000256" key="8">
    <source>
        <dbReference type="SAM" id="MobiDB-lite"/>
    </source>
</evidence>
<feature type="domain" description="CP-type G" evidence="9">
    <location>
        <begin position="144"/>
        <end position="322"/>
    </location>
</feature>
<gene>
    <name evidence="10" type="ORF">WBA_LOCUS474</name>
</gene>
<dbReference type="GO" id="GO:0005525">
    <property type="term" value="F:GTP binding"/>
    <property type="evidence" value="ECO:0007669"/>
    <property type="project" value="UniProtKB-KW"/>
</dbReference>
<keyword evidence="5" id="KW-0539">Nucleus</keyword>
<dbReference type="SUPFAM" id="SSF52540">
    <property type="entry name" value="P-loop containing nucleoside triphosphate hydrolases"/>
    <property type="match status" value="1"/>
</dbReference>
<comment type="subcellular location">
    <subcellularLocation>
        <location evidence="1">Nucleus</location>
    </subcellularLocation>
</comment>
<dbReference type="InterPro" id="IPR014813">
    <property type="entry name" value="Gnl3_N_dom"/>
</dbReference>
<keyword evidence="4" id="KW-0342">GTP-binding</keyword>
<dbReference type="Proteomes" id="UP000270924">
    <property type="component" value="Unassembled WGS sequence"/>
</dbReference>